<dbReference type="EMBL" id="KZ559532">
    <property type="protein sequence ID" value="PLN81825.1"/>
    <property type="molecule type" value="Genomic_DNA"/>
</dbReference>
<dbReference type="GO" id="GO:0005524">
    <property type="term" value="F:ATP binding"/>
    <property type="evidence" value="ECO:0007669"/>
    <property type="project" value="UniProtKB-UniRule"/>
</dbReference>
<dbReference type="PANTHER" id="PTHR23086:SF126">
    <property type="entry name" value="PIPK DOMAIN-CONTAINING PROTEIN"/>
    <property type="match status" value="1"/>
</dbReference>
<dbReference type="Pfam" id="PF01504">
    <property type="entry name" value="PIP5K"/>
    <property type="match status" value="1"/>
</dbReference>
<dbReference type="InterPro" id="IPR027483">
    <property type="entry name" value="PInositol-4-P-4/5-kinase_C_sf"/>
</dbReference>
<evidence type="ECO:0000259" key="2">
    <source>
        <dbReference type="PROSITE" id="PS51455"/>
    </source>
</evidence>
<keyword evidence="1" id="KW-0808">Transferase</keyword>
<dbReference type="PROSITE" id="PS51455">
    <property type="entry name" value="PIPK"/>
    <property type="match status" value="1"/>
</dbReference>
<sequence>MGSRRHLALTKSIQDALLRDPKSFRKTLIGRILAFFSIFYIKLLRHSDERFRRLRIEVYGIDDEEYRQSFRKEGREPALVPMGDLGFSGSTFFSTSDSKYLVKSLPRHFEHSFFQDDLLAPYSSYMKTHPESLLVRITDYLYAPCLTLGSIARITPAHHIIMENVLRGKKDSSSSGAKWETYDLKPVDYFYPERDLVPEPLVSEDTLSRLADEFPDKIRLREAEGAALRRIVEADTRFLQEANAVDYSLFLVRFPAEEERIPRARREEDRWRVGVVSADGRWRYRAVVLDFFWGRHKLHAQAMTGVVQTFNVVGRQGPMSITTTAEEYRGKFLTMVESILEVV</sequence>
<evidence type="ECO:0000313" key="3">
    <source>
        <dbReference type="EMBL" id="PLN81825.1"/>
    </source>
</evidence>
<dbReference type="Proteomes" id="UP000235023">
    <property type="component" value="Unassembled WGS sequence"/>
</dbReference>
<evidence type="ECO:0000313" key="4">
    <source>
        <dbReference type="Proteomes" id="UP000235023"/>
    </source>
</evidence>
<dbReference type="SUPFAM" id="SSF56104">
    <property type="entry name" value="SAICAR synthase-like"/>
    <property type="match status" value="1"/>
</dbReference>
<dbReference type="Gene3D" id="3.30.810.10">
    <property type="entry name" value="2-Layer Sandwich"/>
    <property type="match status" value="1"/>
</dbReference>
<dbReference type="InterPro" id="IPR027484">
    <property type="entry name" value="PInositol-4-P-5-kinase_N"/>
</dbReference>
<keyword evidence="1" id="KW-0067">ATP-binding</keyword>
<keyword evidence="1" id="KW-0547">Nucleotide-binding</keyword>
<proteinExistence type="predicted"/>
<dbReference type="SMART" id="SM00330">
    <property type="entry name" value="PIPKc"/>
    <property type="match status" value="1"/>
</dbReference>
<accession>A0A2J5HX13</accession>
<evidence type="ECO:0000256" key="1">
    <source>
        <dbReference type="PROSITE-ProRule" id="PRU00781"/>
    </source>
</evidence>
<dbReference type="Gene3D" id="3.30.800.10">
    <property type="entry name" value="Phosphatidylinositol Phosphate Kinase II Beta"/>
    <property type="match status" value="1"/>
</dbReference>
<name>A0A2J5HX13_9EURO</name>
<dbReference type="GO" id="GO:0046854">
    <property type="term" value="P:phosphatidylinositol phosphate biosynthetic process"/>
    <property type="evidence" value="ECO:0007669"/>
    <property type="project" value="TreeGrafter"/>
</dbReference>
<dbReference type="PANTHER" id="PTHR23086">
    <property type="entry name" value="PHOSPHATIDYLINOSITOL-4-PHOSPHATE 5-KINASE"/>
    <property type="match status" value="1"/>
</dbReference>
<dbReference type="InterPro" id="IPR002498">
    <property type="entry name" value="PInositol-4-P-4/5-kinase_core"/>
</dbReference>
<organism evidence="3 4">
    <name type="scientific">Aspergillus taichungensis</name>
    <dbReference type="NCBI Taxonomy" id="482145"/>
    <lineage>
        <taxon>Eukaryota</taxon>
        <taxon>Fungi</taxon>
        <taxon>Dikarya</taxon>
        <taxon>Ascomycota</taxon>
        <taxon>Pezizomycotina</taxon>
        <taxon>Eurotiomycetes</taxon>
        <taxon>Eurotiomycetidae</taxon>
        <taxon>Eurotiales</taxon>
        <taxon>Aspergillaceae</taxon>
        <taxon>Aspergillus</taxon>
        <taxon>Aspergillus subgen. Circumdati</taxon>
    </lineage>
</organism>
<gene>
    <name evidence="3" type="ORF">BDW42DRAFT_167895</name>
</gene>
<keyword evidence="4" id="KW-1185">Reference proteome</keyword>
<dbReference type="OrthoDB" id="70770at2759"/>
<dbReference type="InterPro" id="IPR023610">
    <property type="entry name" value="PInositol-4/5-P-5/4-kinase"/>
</dbReference>
<dbReference type="GO" id="GO:0016308">
    <property type="term" value="F:1-phosphatidylinositol-4-phosphate 5-kinase activity"/>
    <property type="evidence" value="ECO:0007669"/>
    <property type="project" value="TreeGrafter"/>
</dbReference>
<reference evidence="4" key="1">
    <citation type="submission" date="2017-12" db="EMBL/GenBank/DDBJ databases">
        <authorList>
            <consortium name="DOE Joint Genome Institute"/>
            <person name="Mondo S.J."/>
            <person name="Kjaerbolling I."/>
            <person name="Vesth T.C."/>
            <person name="Frisvad J.C."/>
            <person name="Nybo J.L."/>
            <person name="Theobald S."/>
            <person name="Kuo A."/>
            <person name="Bowyer P."/>
            <person name="Matsuda Y."/>
            <person name="Lyhne E.K."/>
            <person name="Kogle M.E."/>
            <person name="Clum A."/>
            <person name="Lipzen A."/>
            <person name="Salamov A."/>
            <person name="Ngan C.Y."/>
            <person name="Daum C."/>
            <person name="Chiniquy J."/>
            <person name="Barry K."/>
            <person name="LaButti K."/>
            <person name="Haridas S."/>
            <person name="Simmons B.A."/>
            <person name="Magnuson J.K."/>
            <person name="Mortensen U.H."/>
            <person name="Larsen T.O."/>
            <person name="Grigoriev I.V."/>
            <person name="Baker S.E."/>
            <person name="Andersen M.R."/>
            <person name="Nordberg H.P."/>
            <person name="Cantor M.N."/>
            <person name="Hua S.X."/>
        </authorList>
    </citation>
    <scope>NUCLEOTIDE SEQUENCE [LARGE SCALE GENOMIC DNA]</scope>
    <source>
        <strain evidence="4">IBT 19404</strain>
    </source>
</reference>
<dbReference type="GO" id="GO:0005886">
    <property type="term" value="C:plasma membrane"/>
    <property type="evidence" value="ECO:0007669"/>
    <property type="project" value="TreeGrafter"/>
</dbReference>
<dbReference type="AlphaFoldDB" id="A0A2J5HX13"/>
<keyword evidence="1" id="KW-0418">Kinase</keyword>
<feature type="domain" description="PIPK" evidence="2">
    <location>
        <begin position="1"/>
        <end position="343"/>
    </location>
</feature>
<protein>
    <submittedName>
        <fullName evidence="3">SAICAR synthase-like protein</fullName>
    </submittedName>
</protein>